<dbReference type="InParanoid" id="A0A0C3EUC8"/>
<proteinExistence type="predicted"/>
<protein>
    <submittedName>
        <fullName evidence="1">Uncharacterized protein</fullName>
    </submittedName>
</protein>
<dbReference type="HOGENOM" id="CLU_161516_1_0_1"/>
<evidence type="ECO:0000313" key="1">
    <source>
        <dbReference type="EMBL" id="KIM76110.1"/>
    </source>
</evidence>
<reference evidence="1 2" key="1">
    <citation type="submission" date="2014-04" db="EMBL/GenBank/DDBJ databases">
        <authorList>
            <consortium name="DOE Joint Genome Institute"/>
            <person name="Kuo A."/>
            <person name="Tarkka M."/>
            <person name="Buscot F."/>
            <person name="Kohler A."/>
            <person name="Nagy L.G."/>
            <person name="Floudas D."/>
            <person name="Copeland A."/>
            <person name="Barry K.W."/>
            <person name="Cichocki N."/>
            <person name="Veneault-Fourrey C."/>
            <person name="LaButti K."/>
            <person name="Lindquist E.A."/>
            <person name="Lipzen A."/>
            <person name="Lundell T."/>
            <person name="Morin E."/>
            <person name="Murat C."/>
            <person name="Sun H."/>
            <person name="Tunlid A."/>
            <person name="Henrissat B."/>
            <person name="Grigoriev I.V."/>
            <person name="Hibbett D.S."/>
            <person name="Martin F."/>
            <person name="Nordberg H.P."/>
            <person name="Cantor M.N."/>
            <person name="Hua S.X."/>
        </authorList>
    </citation>
    <scope>NUCLEOTIDE SEQUENCE [LARGE SCALE GENOMIC DNA]</scope>
    <source>
        <strain evidence="1 2">F 1598</strain>
    </source>
</reference>
<reference evidence="2" key="2">
    <citation type="submission" date="2015-01" db="EMBL/GenBank/DDBJ databases">
        <title>Evolutionary Origins and Diversification of the Mycorrhizal Mutualists.</title>
        <authorList>
            <consortium name="DOE Joint Genome Institute"/>
            <consortium name="Mycorrhizal Genomics Consortium"/>
            <person name="Kohler A."/>
            <person name="Kuo A."/>
            <person name="Nagy L.G."/>
            <person name="Floudas D."/>
            <person name="Copeland A."/>
            <person name="Barry K.W."/>
            <person name="Cichocki N."/>
            <person name="Veneault-Fourrey C."/>
            <person name="LaButti K."/>
            <person name="Lindquist E.A."/>
            <person name="Lipzen A."/>
            <person name="Lundell T."/>
            <person name="Morin E."/>
            <person name="Murat C."/>
            <person name="Riley R."/>
            <person name="Ohm R."/>
            <person name="Sun H."/>
            <person name="Tunlid A."/>
            <person name="Henrissat B."/>
            <person name="Grigoriev I.V."/>
            <person name="Hibbett D.S."/>
            <person name="Martin F."/>
        </authorList>
    </citation>
    <scope>NUCLEOTIDE SEQUENCE [LARGE SCALE GENOMIC DNA]</scope>
    <source>
        <strain evidence="2">F 1598</strain>
    </source>
</reference>
<dbReference type="EMBL" id="KN833038">
    <property type="protein sequence ID" value="KIM76110.1"/>
    <property type="molecule type" value="Genomic_DNA"/>
</dbReference>
<dbReference type="AlphaFoldDB" id="A0A0C3EUC8"/>
<evidence type="ECO:0000313" key="2">
    <source>
        <dbReference type="Proteomes" id="UP000054166"/>
    </source>
</evidence>
<feature type="non-terminal residue" evidence="1">
    <location>
        <position position="1"/>
    </location>
</feature>
<sequence>LKLRGIIYLGGYHFTARLFDLNGNVWFHDSRTSGDTCEAQGQLSSFDSNRLGVCRSRKAVLAVYARV</sequence>
<dbReference type="OrthoDB" id="2629491at2759"/>
<name>A0A0C3EUC8_PILCF</name>
<gene>
    <name evidence="1" type="ORF">PILCRDRAFT_78092</name>
</gene>
<dbReference type="Proteomes" id="UP000054166">
    <property type="component" value="Unassembled WGS sequence"/>
</dbReference>
<organism evidence="1 2">
    <name type="scientific">Piloderma croceum (strain F 1598)</name>
    <dbReference type="NCBI Taxonomy" id="765440"/>
    <lineage>
        <taxon>Eukaryota</taxon>
        <taxon>Fungi</taxon>
        <taxon>Dikarya</taxon>
        <taxon>Basidiomycota</taxon>
        <taxon>Agaricomycotina</taxon>
        <taxon>Agaricomycetes</taxon>
        <taxon>Agaricomycetidae</taxon>
        <taxon>Atheliales</taxon>
        <taxon>Atheliaceae</taxon>
        <taxon>Piloderma</taxon>
    </lineage>
</organism>
<keyword evidence="2" id="KW-1185">Reference proteome</keyword>
<accession>A0A0C3EUC8</accession>